<dbReference type="InterPro" id="IPR040185">
    <property type="entry name" value="Far11/STRP"/>
</dbReference>
<dbReference type="EMBL" id="ML119647">
    <property type="protein sequence ID" value="RPA87261.1"/>
    <property type="molecule type" value="Genomic_DNA"/>
</dbReference>
<name>A0A3N4ISQ5_ASCIM</name>
<dbReference type="InterPro" id="IPR012486">
    <property type="entry name" value="Far11/STRP_N"/>
</dbReference>
<feature type="domain" description="Far11/STRP C-terminal" evidence="3">
    <location>
        <begin position="658"/>
        <end position="1093"/>
    </location>
</feature>
<reference evidence="4 5" key="1">
    <citation type="journal article" date="2018" name="Nat. Ecol. Evol.">
        <title>Pezizomycetes genomes reveal the molecular basis of ectomycorrhizal truffle lifestyle.</title>
        <authorList>
            <person name="Murat C."/>
            <person name="Payen T."/>
            <person name="Noel B."/>
            <person name="Kuo A."/>
            <person name="Morin E."/>
            <person name="Chen J."/>
            <person name="Kohler A."/>
            <person name="Krizsan K."/>
            <person name="Balestrini R."/>
            <person name="Da Silva C."/>
            <person name="Montanini B."/>
            <person name="Hainaut M."/>
            <person name="Levati E."/>
            <person name="Barry K.W."/>
            <person name="Belfiori B."/>
            <person name="Cichocki N."/>
            <person name="Clum A."/>
            <person name="Dockter R.B."/>
            <person name="Fauchery L."/>
            <person name="Guy J."/>
            <person name="Iotti M."/>
            <person name="Le Tacon F."/>
            <person name="Lindquist E.A."/>
            <person name="Lipzen A."/>
            <person name="Malagnac F."/>
            <person name="Mello A."/>
            <person name="Molinier V."/>
            <person name="Miyauchi S."/>
            <person name="Poulain J."/>
            <person name="Riccioni C."/>
            <person name="Rubini A."/>
            <person name="Sitrit Y."/>
            <person name="Splivallo R."/>
            <person name="Traeger S."/>
            <person name="Wang M."/>
            <person name="Zifcakova L."/>
            <person name="Wipf D."/>
            <person name="Zambonelli A."/>
            <person name="Paolocci F."/>
            <person name="Nowrousian M."/>
            <person name="Ottonello S."/>
            <person name="Baldrian P."/>
            <person name="Spatafora J.W."/>
            <person name="Henrissat B."/>
            <person name="Nagy L.G."/>
            <person name="Aury J.M."/>
            <person name="Wincker P."/>
            <person name="Grigoriev I.V."/>
            <person name="Bonfante P."/>
            <person name="Martin F.M."/>
        </authorList>
    </citation>
    <scope>NUCLEOTIDE SEQUENCE [LARGE SCALE GENOMIC DNA]</scope>
    <source>
        <strain evidence="4 5">RN42</strain>
    </source>
</reference>
<accession>A0A3N4ISQ5</accession>
<evidence type="ECO:0000256" key="1">
    <source>
        <dbReference type="SAM" id="MobiDB-lite"/>
    </source>
</evidence>
<dbReference type="Pfam" id="PF07923">
    <property type="entry name" value="N1221"/>
    <property type="match status" value="1"/>
</dbReference>
<dbReference type="OrthoDB" id="18234at2759"/>
<feature type="region of interest" description="Disordered" evidence="1">
    <location>
        <begin position="1"/>
        <end position="190"/>
    </location>
</feature>
<feature type="region of interest" description="Disordered" evidence="1">
    <location>
        <begin position="594"/>
        <end position="613"/>
    </location>
</feature>
<dbReference type="GO" id="GO:0007010">
    <property type="term" value="P:cytoskeleton organization"/>
    <property type="evidence" value="ECO:0007669"/>
    <property type="project" value="TreeGrafter"/>
</dbReference>
<dbReference type="SMART" id="SM01292">
    <property type="entry name" value="N1221"/>
    <property type="match status" value="1"/>
</dbReference>
<proteinExistence type="predicted"/>
<feature type="region of interest" description="Disordered" evidence="1">
    <location>
        <begin position="1099"/>
        <end position="1136"/>
    </location>
</feature>
<dbReference type="STRING" id="1160509.A0A3N4ISQ5"/>
<dbReference type="InterPro" id="IPR021819">
    <property type="entry name" value="Far11/STRP_C"/>
</dbReference>
<dbReference type="SMART" id="SM01293">
    <property type="entry name" value="DUF3402"/>
    <property type="match status" value="1"/>
</dbReference>
<evidence type="ECO:0000259" key="2">
    <source>
        <dbReference type="SMART" id="SM01292"/>
    </source>
</evidence>
<dbReference type="GO" id="GO:0005829">
    <property type="term" value="C:cytosol"/>
    <property type="evidence" value="ECO:0007669"/>
    <property type="project" value="TreeGrafter"/>
</dbReference>
<evidence type="ECO:0000313" key="4">
    <source>
        <dbReference type="EMBL" id="RPA87261.1"/>
    </source>
</evidence>
<feature type="compositionally biased region" description="Low complexity" evidence="1">
    <location>
        <begin position="33"/>
        <end position="50"/>
    </location>
</feature>
<feature type="compositionally biased region" description="Gly residues" evidence="1">
    <location>
        <begin position="1114"/>
        <end position="1129"/>
    </location>
</feature>
<sequence>MADNPPIAGPRAPPFTLTGSRISVIPNSLMGQRRSSTGSRRSSTSSSTSEKPSEEKENKSGDKDDDTIIEDAPSTVISERKENKQTPDKVPRVPEDELAAKLTQLTFEEKSGLDAKPSETEPEIDARDLADLEALLDSTGDLPDSTFLPPPLQNPPVVPLPELPKEESFQAETQAPAPGPPPTPPEEIKKGKGLTIDTARTKHDPGDLEIVGQAGENPSLAHLKKLVTDGQVEYAYKYQDTDDLNAELSEWFSYLPQELELLLNTKIAFEKRWKRYFHKLKTKPTKWRDTDIKRRKGFAIRSIESLESSDRSERIEALESLAYVVLGAFGDTLNKEDQLSCIRDNAVLLAECDVFDAVFQVLRGAMTRHWESYISAITAEEKSLNVVELRNSLTLMYFVLETLRRTETRDKASVERFREDVLALEPSFLLYLTKQIARLRWEEASEIMPQNSNPELWHVGEKSGLLKQLLLLTWKTILLVFGSPSEDLPDVKAFARKKAGLSDEVSKDGITASPLDYHLFRQDVIAKYPAYNPPEISSPFQVDSKTILPANTKQVGIQQNGNGEPMAGLDRGAVGGIAGGFQASIIRQPVHIATPVPSPPPSPAPPGVKGGKKQNYQTNQSFPFIYPPEKFETTVSNKFSQDAWWKTEDSDKEEEGVPTSIKEAGRIFSDRIRITLALKQLWQEREEFLKHERGWAPQDAADDQAEEPVTIEEKRLAAVEEYYSKALPTLQSFVTVLLKQIVLAFTPPVTAPPPGSAPGAAPESVFAQTQAQQAVPLDPQADPLRFVEQLDRERRAEIQAKAITGILLLLLKWFRVSHVLKFEHLTQLIFDANYIPVLLKIFGNVIDTNVGPAPVLENKELTFFNFCNAYSSNPATPFSLSQSPPSPTSPDAALPPIIRRHRPRPSEDIQLPSFLQPYTVSEPGVKTEPSSPIAGPYILTEYSPRLFFTYINYLRILQKLVKGKVHRNLLLVQFKASTVLRKPLQKYPQSDLRLYTLKLFKGQVPYCGRKWRQSHMRFITAIYLHCRPNLRDDWLAGADVDGEVDDALPRERGIRAITQFYNERRYAKAWYGGVAGDDEGLNDGEMDFFAKELAKMQGEDGGEEEEWSEINAGPGSGLGSGSAMGGALAGMGEWNP</sequence>
<dbReference type="Pfam" id="PF11882">
    <property type="entry name" value="DUF3402"/>
    <property type="match status" value="1"/>
</dbReference>
<keyword evidence="5" id="KW-1185">Reference proteome</keyword>
<feature type="compositionally biased region" description="Pro residues" evidence="1">
    <location>
        <begin position="148"/>
        <end position="162"/>
    </location>
</feature>
<dbReference type="AlphaFoldDB" id="A0A3N4ISQ5"/>
<dbReference type="PANTHER" id="PTHR13239:SF4">
    <property type="entry name" value="AT25231P"/>
    <property type="match status" value="1"/>
</dbReference>
<feature type="compositionally biased region" description="Pro residues" evidence="1">
    <location>
        <begin position="596"/>
        <end position="606"/>
    </location>
</feature>
<feature type="compositionally biased region" description="Basic and acidic residues" evidence="1">
    <location>
        <begin position="107"/>
        <end position="130"/>
    </location>
</feature>
<dbReference type="PANTHER" id="PTHR13239">
    <property type="entry name" value="PROTEIN REQUIRED FOR HYPHAL ANASTOMOSIS HAM-2"/>
    <property type="match status" value="1"/>
</dbReference>
<evidence type="ECO:0000259" key="3">
    <source>
        <dbReference type="SMART" id="SM01293"/>
    </source>
</evidence>
<evidence type="ECO:0000313" key="5">
    <source>
        <dbReference type="Proteomes" id="UP000275078"/>
    </source>
</evidence>
<feature type="compositionally biased region" description="Basic and acidic residues" evidence="1">
    <location>
        <begin position="78"/>
        <end position="99"/>
    </location>
</feature>
<feature type="domain" description="Far11/STRP N-terminal" evidence="2">
    <location>
        <begin position="231"/>
        <end position="544"/>
    </location>
</feature>
<protein>
    <submittedName>
        <fullName evidence="4">N1221-domain-containing protein</fullName>
    </submittedName>
</protein>
<feature type="compositionally biased region" description="Polar residues" evidence="1">
    <location>
        <begin position="17"/>
        <end position="30"/>
    </location>
</feature>
<organism evidence="4 5">
    <name type="scientific">Ascobolus immersus RN42</name>
    <dbReference type="NCBI Taxonomy" id="1160509"/>
    <lineage>
        <taxon>Eukaryota</taxon>
        <taxon>Fungi</taxon>
        <taxon>Dikarya</taxon>
        <taxon>Ascomycota</taxon>
        <taxon>Pezizomycotina</taxon>
        <taxon>Pezizomycetes</taxon>
        <taxon>Pezizales</taxon>
        <taxon>Ascobolaceae</taxon>
        <taxon>Ascobolus</taxon>
    </lineage>
</organism>
<feature type="compositionally biased region" description="Basic and acidic residues" evidence="1">
    <location>
        <begin position="51"/>
        <end position="62"/>
    </location>
</feature>
<gene>
    <name evidence="4" type="ORF">BJ508DRAFT_410778</name>
</gene>
<dbReference type="Proteomes" id="UP000275078">
    <property type="component" value="Unassembled WGS sequence"/>
</dbReference>